<dbReference type="AlphaFoldDB" id="A0A919BQL3"/>
<evidence type="ECO:0000313" key="2">
    <source>
        <dbReference type="EMBL" id="GHG06552.1"/>
    </source>
</evidence>
<dbReference type="Pfam" id="PF01381">
    <property type="entry name" value="HTH_3"/>
    <property type="match status" value="1"/>
</dbReference>
<dbReference type="Proteomes" id="UP000632849">
    <property type="component" value="Unassembled WGS sequence"/>
</dbReference>
<sequence>MMGFRPRTEVTLMEDPFALLLLQLRKKSGRTQEQQADAVNAVSGRVTVTRREISRYEHGETIPTNHTLGYIAVACGVPYEELLREAKGARTRRAQARRRREHEEDMKRRMLLEGAVAGVTAAAAEPWGRLATALRRGTRVDEISANALIERAADLHVQELDLSARLLQHKVESHLDAITAALPHAGEHERALTIAAGETAALAGWVAWDLGEHTRANSYYKVTAECAASAGHPPLRALALTYASYGDRPSQRKLGLLRQAAQDVRGRGNATATAWVHGRYAEEAALLGDSSEALKALERARFAYDFADHTREQPWVRFVTPYRMDSLTLSVYGQLRRSELSTTADDAVARLGSSLPDGGVVVLGDLAVALLRGGSLDQGLDVSRKFVAAALAKPNTMGKERARVVASLLPMGERDLAYHLCQLTA</sequence>
<dbReference type="SUPFAM" id="SSF47413">
    <property type="entry name" value="lambda repressor-like DNA-binding domains"/>
    <property type="match status" value="1"/>
</dbReference>
<proteinExistence type="predicted"/>
<feature type="domain" description="HTH cro/C1-type" evidence="1">
    <location>
        <begin position="21"/>
        <end position="82"/>
    </location>
</feature>
<dbReference type="CDD" id="cd00093">
    <property type="entry name" value="HTH_XRE"/>
    <property type="match status" value="1"/>
</dbReference>
<protein>
    <recommendedName>
        <fullName evidence="1">HTH cro/C1-type domain-containing protein</fullName>
    </recommendedName>
</protein>
<name>A0A919BQL3_STRFL</name>
<reference evidence="2" key="1">
    <citation type="journal article" date="2014" name="Int. J. Syst. Evol. Microbiol.">
        <title>Complete genome sequence of Corynebacterium casei LMG S-19264T (=DSM 44701T), isolated from a smear-ripened cheese.</title>
        <authorList>
            <consortium name="US DOE Joint Genome Institute (JGI-PGF)"/>
            <person name="Walter F."/>
            <person name="Albersmeier A."/>
            <person name="Kalinowski J."/>
            <person name="Ruckert C."/>
        </authorList>
    </citation>
    <scope>NUCLEOTIDE SEQUENCE</scope>
    <source>
        <strain evidence="2">JCM 4122</strain>
    </source>
</reference>
<dbReference type="EMBL" id="BNBE01000002">
    <property type="protein sequence ID" value="GHG06552.1"/>
    <property type="molecule type" value="Genomic_DNA"/>
</dbReference>
<accession>A0A919BQL3</accession>
<dbReference type="Gene3D" id="1.10.260.40">
    <property type="entry name" value="lambda repressor-like DNA-binding domains"/>
    <property type="match status" value="1"/>
</dbReference>
<evidence type="ECO:0000313" key="3">
    <source>
        <dbReference type="Proteomes" id="UP000632849"/>
    </source>
</evidence>
<gene>
    <name evidence="2" type="ORF">GCM10017667_42240</name>
</gene>
<organism evidence="2 3">
    <name type="scientific">Streptomyces filamentosus</name>
    <name type="common">Streptomyces roseosporus</name>
    <dbReference type="NCBI Taxonomy" id="67294"/>
    <lineage>
        <taxon>Bacteria</taxon>
        <taxon>Bacillati</taxon>
        <taxon>Actinomycetota</taxon>
        <taxon>Actinomycetes</taxon>
        <taxon>Kitasatosporales</taxon>
        <taxon>Streptomycetaceae</taxon>
        <taxon>Streptomyces</taxon>
    </lineage>
</organism>
<evidence type="ECO:0000259" key="1">
    <source>
        <dbReference type="PROSITE" id="PS50943"/>
    </source>
</evidence>
<keyword evidence="3" id="KW-1185">Reference proteome</keyword>
<dbReference type="GO" id="GO:0003677">
    <property type="term" value="F:DNA binding"/>
    <property type="evidence" value="ECO:0007669"/>
    <property type="project" value="InterPro"/>
</dbReference>
<reference evidence="2" key="2">
    <citation type="submission" date="2020-09" db="EMBL/GenBank/DDBJ databases">
        <authorList>
            <person name="Sun Q."/>
            <person name="Ohkuma M."/>
        </authorList>
    </citation>
    <scope>NUCLEOTIDE SEQUENCE</scope>
    <source>
        <strain evidence="2">JCM 4122</strain>
    </source>
</reference>
<dbReference type="InterPro" id="IPR010982">
    <property type="entry name" value="Lambda_DNA-bd_dom_sf"/>
</dbReference>
<dbReference type="InterPro" id="IPR001387">
    <property type="entry name" value="Cro/C1-type_HTH"/>
</dbReference>
<dbReference type="SMART" id="SM00530">
    <property type="entry name" value="HTH_XRE"/>
    <property type="match status" value="1"/>
</dbReference>
<dbReference type="PROSITE" id="PS50943">
    <property type="entry name" value="HTH_CROC1"/>
    <property type="match status" value="1"/>
</dbReference>
<dbReference type="RefSeq" id="WP_308440332.1">
    <property type="nucleotide sequence ID" value="NZ_BNBE01000002.1"/>
</dbReference>
<comment type="caution">
    <text evidence="2">The sequence shown here is derived from an EMBL/GenBank/DDBJ whole genome shotgun (WGS) entry which is preliminary data.</text>
</comment>